<organism evidence="2">
    <name type="scientific">viral metagenome</name>
    <dbReference type="NCBI Taxonomy" id="1070528"/>
    <lineage>
        <taxon>unclassified sequences</taxon>
        <taxon>metagenomes</taxon>
        <taxon>organismal metagenomes</taxon>
    </lineage>
</organism>
<name>A0A6C0J3A4_9ZZZZ</name>
<sequence length="489" mass="55319">MSFFKLDDNNISYDNNIKYIYKDTTINKRDVKEHTNDNLHNSIKKENKVEVEGKLIPIKNTFYKINFPNKEANFVYTNLTPSSYIANNIYLYSVLHHNISGVTTNNKDIIGEIVIEHSNPNKQNQKVYTCFLIKEELVKTTDNSIDKIINLVEGKSDYNELSVVIKTDIPTQTHCFHYEDNNNHVFVYTNPISVKKNATSFFKNKLASKTKLFNIYPAHDDKIVSHQLIKLGGKEGFVSKTTTVQEAAEGEIYIDCEPAGESDETVQALNVPLHSGYAESKTKMDAFKSIIHFLVFIIIAVVSVFGASSLYKTLIIDMINNTVTDDKRDYMSKTNFWIIIAFIFTGIYSLVAGLKTDLSGGNIYLTYYGIFLISFTVFSSGVIKYLINYDTDFVKTNVKSIEITDGYVFDYVKQIGELLVHLKDTLVQANWSKLIISLLIMAGILVGIGALVIGNVAIFLKWLPTLLMTMVFITAPIMYLALNKNIVNT</sequence>
<feature type="transmembrane region" description="Helical" evidence="1">
    <location>
        <begin position="434"/>
        <end position="456"/>
    </location>
</feature>
<feature type="transmembrane region" description="Helical" evidence="1">
    <location>
        <begin position="290"/>
        <end position="311"/>
    </location>
</feature>
<keyword evidence="1" id="KW-0812">Transmembrane</keyword>
<feature type="transmembrane region" description="Helical" evidence="1">
    <location>
        <begin position="462"/>
        <end position="482"/>
    </location>
</feature>
<proteinExistence type="predicted"/>
<feature type="transmembrane region" description="Helical" evidence="1">
    <location>
        <begin position="366"/>
        <end position="387"/>
    </location>
</feature>
<keyword evidence="1" id="KW-0472">Membrane</keyword>
<keyword evidence="1" id="KW-1133">Transmembrane helix</keyword>
<dbReference type="AlphaFoldDB" id="A0A6C0J3A4"/>
<reference evidence="2" key="1">
    <citation type="journal article" date="2020" name="Nature">
        <title>Giant virus diversity and host interactions through global metagenomics.</title>
        <authorList>
            <person name="Schulz F."/>
            <person name="Roux S."/>
            <person name="Paez-Espino D."/>
            <person name="Jungbluth S."/>
            <person name="Walsh D.A."/>
            <person name="Denef V.J."/>
            <person name="McMahon K.D."/>
            <person name="Konstantinidis K.T."/>
            <person name="Eloe-Fadrosh E.A."/>
            <person name="Kyrpides N.C."/>
            <person name="Woyke T."/>
        </authorList>
    </citation>
    <scope>NUCLEOTIDE SEQUENCE</scope>
    <source>
        <strain evidence="2">GVMAG-M-3300025699-48</strain>
    </source>
</reference>
<feature type="transmembrane region" description="Helical" evidence="1">
    <location>
        <begin position="336"/>
        <end position="354"/>
    </location>
</feature>
<evidence type="ECO:0000256" key="1">
    <source>
        <dbReference type="SAM" id="Phobius"/>
    </source>
</evidence>
<evidence type="ECO:0000313" key="2">
    <source>
        <dbReference type="EMBL" id="QHT99339.1"/>
    </source>
</evidence>
<protein>
    <submittedName>
        <fullName evidence="2">Uncharacterized protein</fullName>
    </submittedName>
</protein>
<accession>A0A6C0J3A4</accession>
<dbReference type="EMBL" id="MN740307">
    <property type="protein sequence ID" value="QHT99339.1"/>
    <property type="molecule type" value="Genomic_DNA"/>
</dbReference>